<reference evidence="2 3" key="1">
    <citation type="submission" date="2023-06" db="EMBL/GenBank/DDBJ databases">
        <title>Actinomycetospora Odt1-22.</title>
        <authorList>
            <person name="Supong K."/>
        </authorList>
    </citation>
    <scope>NUCLEOTIDE SEQUENCE [LARGE SCALE GENOMIC DNA]</scope>
    <source>
        <strain evidence="2 3">Odt1-22</strain>
    </source>
</reference>
<accession>A0ABT7M4N3</accession>
<keyword evidence="3" id="KW-1185">Reference proteome</keyword>
<dbReference type="EMBL" id="JASVWF010000001">
    <property type="protein sequence ID" value="MDL5154992.1"/>
    <property type="molecule type" value="Genomic_DNA"/>
</dbReference>
<evidence type="ECO:0000256" key="1">
    <source>
        <dbReference type="SAM" id="Phobius"/>
    </source>
</evidence>
<comment type="caution">
    <text evidence="2">The sequence shown here is derived from an EMBL/GenBank/DDBJ whole genome shotgun (WGS) entry which is preliminary data.</text>
</comment>
<dbReference type="NCBIfam" id="NF041646">
    <property type="entry name" value="VC0807_fam"/>
    <property type="match status" value="1"/>
</dbReference>
<name>A0ABT7M4N3_9PSEU</name>
<dbReference type="RefSeq" id="WP_286051082.1">
    <property type="nucleotide sequence ID" value="NZ_JASVWF010000001.1"/>
</dbReference>
<keyword evidence="1" id="KW-1133">Transmembrane helix</keyword>
<feature type="transmembrane region" description="Helical" evidence="1">
    <location>
        <begin position="74"/>
        <end position="92"/>
    </location>
</feature>
<feature type="transmembrane region" description="Helical" evidence="1">
    <location>
        <begin position="183"/>
        <end position="205"/>
    </location>
</feature>
<proteinExistence type="predicted"/>
<keyword evidence="1" id="KW-0812">Transmembrane</keyword>
<protein>
    <submittedName>
        <fullName evidence="2">VC0807 family protein</fullName>
    </submittedName>
</protein>
<sequence>MTATADPLTVPATPARGSRLGPLVGLAWDVGLPLVTYYALHAAGTSDWTALLAATGAAGVRLVWVAARTRRITWFGALMFAVFGIGLALAFVGGDPRFLLVKDSFTTGGVGLVFLASLLGTRPLTFSAYRAWQPTEAAELDAVWDDEPGVRHTFRVSAVVWGLGLLAEAGLRVPLIYALPLDVAVGASTALQVAAFTLLGGWNAVYAYRAQQRFAGDGAQPSSTVDPADDGSTD</sequence>
<gene>
    <name evidence="2" type="ORF">QRT03_03410</name>
</gene>
<evidence type="ECO:0000313" key="3">
    <source>
        <dbReference type="Proteomes" id="UP001231924"/>
    </source>
</evidence>
<feature type="transmembrane region" description="Helical" evidence="1">
    <location>
        <begin position="104"/>
        <end position="121"/>
    </location>
</feature>
<feature type="transmembrane region" description="Helical" evidence="1">
    <location>
        <begin position="158"/>
        <end position="177"/>
    </location>
</feature>
<keyword evidence="1" id="KW-0472">Membrane</keyword>
<evidence type="ECO:0000313" key="2">
    <source>
        <dbReference type="EMBL" id="MDL5154992.1"/>
    </source>
</evidence>
<dbReference type="Proteomes" id="UP001231924">
    <property type="component" value="Unassembled WGS sequence"/>
</dbReference>
<feature type="transmembrane region" description="Helical" evidence="1">
    <location>
        <begin position="48"/>
        <end position="67"/>
    </location>
</feature>
<organism evidence="2 3">
    <name type="scientific">Actinomycetospora termitidis</name>
    <dbReference type="NCBI Taxonomy" id="3053470"/>
    <lineage>
        <taxon>Bacteria</taxon>
        <taxon>Bacillati</taxon>
        <taxon>Actinomycetota</taxon>
        <taxon>Actinomycetes</taxon>
        <taxon>Pseudonocardiales</taxon>
        <taxon>Pseudonocardiaceae</taxon>
        <taxon>Actinomycetospora</taxon>
    </lineage>
</organism>